<protein>
    <recommendedName>
        <fullName evidence="5">Ferredoxin</fullName>
    </recommendedName>
</protein>
<gene>
    <name evidence="1" type="ORF">NS506_06780</name>
    <name evidence="2" type="ORF">NSK11_contig00018-0008</name>
</gene>
<sequence>MDEVSCRSCGTCVLVEKYSEQHTSVQWNKTAAAACTELAADGLRSHTCRALRASIDAAVAAGAVGVSTRDVDVSTRGRTLL</sequence>
<evidence type="ECO:0000313" key="3">
    <source>
        <dbReference type="Proteomes" id="UP000037179"/>
    </source>
</evidence>
<dbReference type="RefSeq" id="WP_033086423.1">
    <property type="nucleotide sequence ID" value="NZ_AP017900.1"/>
</dbReference>
<evidence type="ECO:0008006" key="5">
    <source>
        <dbReference type="Google" id="ProtNLM"/>
    </source>
</evidence>
<evidence type="ECO:0000313" key="1">
    <source>
        <dbReference type="EMBL" id="APB00811.1"/>
    </source>
</evidence>
<reference evidence="3" key="1">
    <citation type="submission" date="2015-07" db="EMBL/GenBank/DDBJ databases">
        <title>Nocardia seriolae U-1 whole genome shotgun sequence.</title>
        <authorList>
            <person name="Imajoh M."/>
            <person name="Fukumoto Y."/>
            <person name="Sukeda M."/>
            <person name="Yamane J."/>
            <person name="Yamasaki K."/>
            <person name="Shimizu M."/>
            <person name="Ohnishi K."/>
            <person name="Oshima S."/>
        </authorList>
    </citation>
    <scope>NUCLEOTIDE SEQUENCE [LARGE SCALE GENOMIC DNA]</scope>
    <source>
        <strain evidence="3">U-1</strain>
    </source>
</reference>
<dbReference type="KEGG" id="nsr:NS506_06780"/>
<reference evidence="1 4" key="3">
    <citation type="submission" date="2016-10" db="EMBL/GenBank/DDBJ databases">
        <title>Genome sequence of Nocardia seriolae strain EM150506, isolated from Anguila japonica.</title>
        <authorList>
            <person name="Han H.-J."/>
        </authorList>
    </citation>
    <scope>NUCLEOTIDE SEQUENCE [LARGE SCALE GENOMIC DNA]</scope>
    <source>
        <strain evidence="1 4">EM150506</strain>
    </source>
</reference>
<keyword evidence="3" id="KW-1185">Reference proteome</keyword>
<organism evidence="2 3">
    <name type="scientific">Nocardia seriolae</name>
    <dbReference type="NCBI Taxonomy" id="37332"/>
    <lineage>
        <taxon>Bacteria</taxon>
        <taxon>Bacillati</taxon>
        <taxon>Actinomycetota</taxon>
        <taxon>Actinomycetes</taxon>
        <taxon>Mycobacteriales</taxon>
        <taxon>Nocardiaceae</taxon>
        <taxon>Nocardia</taxon>
    </lineage>
</organism>
<dbReference type="GeneID" id="93369682"/>
<dbReference type="EMBL" id="BBYQ01000018">
    <property type="protein sequence ID" value="GAP27416.1"/>
    <property type="molecule type" value="Genomic_DNA"/>
</dbReference>
<dbReference type="OrthoDB" id="4554341at2"/>
<dbReference type="Proteomes" id="UP000037179">
    <property type="component" value="Unassembled WGS sequence"/>
</dbReference>
<dbReference type="EMBL" id="CP017839">
    <property type="protein sequence ID" value="APB00811.1"/>
    <property type="molecule type" value="Genomic_DNA"/>
</dbReference>
<evidence type="ECO:0000313" key="4">
    <source>
        <dbReference type="Proteomes" id="UP000180166"/>
    </source>
</evidence>
<proteinExistence type="predicted"/>
<dbReference type="Proteomes" id="UP000180166">
    <property type="component" value="Chromosome"/>
</dbReference>
<reference evidence="2 3" key="2">
    <citation type="journal article" date="2016" name="Genome Announc.">
        <title>Draft Genome Sequence of Erythromycin- and Oxytetracycline-Sensitive Nocardia seriolae Strain U-1 (NBRC 110359).</title>
        <authorList>
            <person name="Imajoh M."/>
            <person name="Sukeda M."/>
            <person name="Shimizu M."/>
            <person name="Yamane J."/>
            <person name="Ohnishi K."/>
            <person name="Oshima S."/>
        </authorList>
    </citation>
    <scope>NUCLEOTIDE SEQUENCE [LARGE SCALE GENOMIC DNA]</scope>
    <source>
        <strain evidence="2 3">U-1</strain>
    </source>
</reference>
<name>A0A0B8NB61_9NOCA</name>
<accession>A0A0B8NB61</accession>
<dbReference type="AlphaFoldDB" id="A0A0B8NB61"/>
<evidence type="ECO:0000313" key="2">
    <source>
        <dbReference type="EMBL" id="GAP27416.1"/>
    </source>
</evidence>